<name>A0A9P7Z647_9HELO</name>
<dbReference type="Gene3D" id="3.40.532.10">
    <property type="entry name" value="Peptidase C12, ubiquitin carboxyl-terminal hydrolase"/>
    <property type="match status" value="1"/>
</dbReference>
<comment type="caution">
    <text evidence="9">The sequence shown here is derived from an EMBL/GenBank/DDBJ whole genome shotgun (WGS) entry which is preliminary data.</text>
</comment>
<protein>
    <recommendedName>
        <fullName evidence="7">Ubiquitin carboxyl-terminal hydrolase</fullName>
        <ecNumber evidence="7">3.4.19.12</ecNumber>
    </recommendedName>
</protein>
<keyword evidence="2 7" id="KW-0645">Protease</keyword>
<evidence type="ECO:0000256" key="4">
    <source>
        <dbReference type="ARBA" id="ARBA00022801"/>
    </source>
</evidence>
<evidence type="ECO:0000256" key="6">
    <source>
        <dbReference type="PROSITE-ProRule" id="PRU01393"/>
    </source>
</evidence>
<dbReference type="PROSITE" id="PS52048">
    <property type="entry name" value="UCH_DOMAIN"/>
    <property type="match status" value="1"/>
</dbReference>
<dbReference type="InterPro" id="IPR036959">
    <property type="entry name" value="Peptidase_C12_UCH_sf"/>
</dbReference>
<comment type="caution">
    <text evidence="6">Lacks conserved residue(s) required for the propagation of feature annotation.</text>
</comment>
<dbReference type="PRINTS" id="PR00707">
    <property type="entry name" value="UBCTHYDRLASE"/>
</dbReference>
<dbReference type="Pfam" id="PF01088">
    <property type="entry name" value="Peptidase_C12"/>
    <property type="match status" value="1"/>
</dbReference>
<dbReference type="SUPFAM" id="SSF54001">
    <property type="entry name" value="Cysteine proteinases"/>
    <property type="match status" value="1"/>
</dbReference>
<evidence type="ECO:0000313" key="10">
    <source>
        <dbReference type="Proteomes" id="UP000887226"/>
    </source>
</evidence>
<sequence length="230" mass="24764">MVRDGNKTFTLLENNPSVMTKLANGLVYSLSQPALLSLVPRPVYALLVILPLTPAWRADREAEHADGGAYAGTGTQEPVMLLKQTTWYACGSNRLLHCALNGEAKEFIERAMLTLWTEERAQHLYNSAEFEKLHQSVATMGDARAPSAEEGDKLGQHFVAFVKGSNGHLWQLEGPLKGPIDRGLPPADADALSPTAIERGIARVIALDIAGGGSDLQFSATALAPTVHLQ</sequence>
<proteinExistence type="inferred from homology"/>
<dbReference type="PANTHER" id="PTHR10589:SF41">
    <property type="entry name" value="UBIQUITIN CARBOXYL-TERMINAL HYDROLASE"/>
    <property type="match status" value="1"/>
</dbReference>
<organism evidence="9 10">
    <name type="scientific">Calycina marina</name>
    <dbReference type="NCBI Taxonomy" id="1763456"/>
    <lineage>
        <taxon>Eukaryota</taxon>
        <taxon>Fungi</taxon>
        <taxon>Dikarya</taxon>
        <taxon>Ascomycota</taxon>
        <taxon>Pezizomycotina</taxon>
        <taxon>Leotiomycetes</taxon>
        <taxon>Helotiales</taxon>
        <taxon>Pezizellaceae</taxon>
        <taxon>Calycina</taxon>
    </lineage>
</organism>
<dbReference type="GO" id="GO:0006511">
    <property type="term" value="P:ubiquitin-dependent protein catabolic process"/>
    <property type="evidence" value="ECO:0007669"/>
    <property type="project" value="UniProtKB-UniRule"/>
</dbReference>
<dbReference type="EMBL" id="MU253819">
    <property type="protein sequence ID" value="KAG9246052.1"/>
    <property type="molecule type" value="Genomic_DNA"/>
</dbReference>
<evidence type="ECO:0000256" key="7">
    <source>
        <dbReference type="RuleBase" id="RU361215"/>
    </source>
</evidence>
<keyword evidence="3 7" id="KW-0833">Ubl conjugation pathway</keyword>
<evidence type="ECO:0000256" key="2">
    <source>
        <dbReference type="ARBA" id="ARBA00022670"/>
    </source>
</evidence>
<evidence type="ECO:0000313" key="9">
    <source>
        <dbReference type="EMBL" id="KAG9246052.1"/>
    </source>
</evidence>
<dbReference type="OrthoDB" id="427186at2759"/>
<feature type="domain" description="UCH catalytic" evidence="8">
    <location>
        <begin position="8"/>
        <end position="225"/>
    </location>
</feature>
<keyword evidence="5 7" id="KW-0788">Thiol protease</keyword>
<dbReference type="PANTHER" id="PTHR10589">
    <property type="entry name" value="UBIQUITIN CARBOXYL-TERMINAL HYDROLASE"/>
    <property type="match status" value="1"/>
</dbReference>
<keyword evidence="4 7" id="KW-0378">Hydrolase</keyword>
<dbReference type="AlphaFoldDB" id="A0A9P7Z647"/>
<dbReference type="InterPro" id="IPR038765">
    <property type="entry name" value="Papain-like_cys_pep_sf"/>
</dbReference>
<dbReference type="Proteomes" id="UP000887226">
    <property type="component" value="Unassembled WGS sequence"/>
</dbReference>
<dbReference type="GO" id="GO:0004843">
    <property type="term" value="F:cysteine-type deubiquitinase activity"/>
    <property type="evidence" value="ECO:0007669"/>
    <property type="project" value="UniProtKB-EC"/>
</dbReference>
<reference evidence="9" key="1">
    <citation type="journal article" date="2021" name="IMA Fungus">
        <title>Genomic characterization of three marine fungi, including Emericellopsis atlantica sp. nov. with signatures of a generalist lifestyle and marine biomass degradation.</title>
        <authorList>
            <person name="Hagestad O.C."/>
            <person name="Hou L."/>
            <person name="Andersen J.H."/>
            <person name="Hansen E.H."/>
            <person name="Altermark B."/>
            <person name="Li C."/>
            <person name="Kuhnert E."/>
            <person name="Cox R.J."/>
            <person name="Crous P.W."/>
            <person name="Spatafora J.W."/>
            <person name="Lail K."/>
            <person name="Amirebrahimi M."/>
            <person name="Lipzen A."/>
            <person name="Pangilinan J."/>
            <person name="Andreopoulos W."/>
            <person name="Hayes R.D."/>
            <person name="Ng V."/>
            <person name="Grigoriev I.V."/>
            <person name="Jackson S.A."/>
            <person name="Sutton T.D.S."/>
            <person name="Dobson A.D.W."/>
            <person name="Rama T."/>
        </authorList>
    </citation>
    <scope>NUCLEOTIDE SEQUENCE</scope>
    <source>
        <strain evidence="9">TRa3180A</strain>
    </source>
</reference>
<dbReference type="GO" id="GO:0016579">
    <property type="term" value="P:protein deubiquitination"/>
    <property type="evidence" value="ECO:0007669"/>
    <property type="project" value="TreeGrafter"/>
</dbReference>
<comment type="similarity">
    <text evidence="6 7">Belongs to the peptidase C12 family.</text>
</comment>
<comment type="catalytic activity">
    <reaction evidence="1 7">
        <text>Thiol-dependent hydrolysis of ester, thioester, amide, peptide and isopeptide bonds formed by the C-terminal Gly of ubiquitin (a 76-residue protein attached to proteins as an intracellular targeting signal).</text>
        <dbReference type="EC" id="3.4.19.12"/>
    </reaction>
</comment>
<evidence type="ECO:0000259" key="8">
    <source>
        <dbReference type="PROSITE" id="PS52048"/>
    </source>
</evidence>
<evidence type="ECO:0000256" key="3">
    <source>
        <dbReference type="ARBA" id="ARBA00022786"/>
    </source>
</evidence>
<dbReference type="GO" id="GO:0005737">
    <property type="term" value="C:cytoplasm"/>
    <property type="evidence" value="ECO:0007669"/>
    <property type="project" value="TreeGrafter"/>
</dbReference>
<evidence type="ECO:0000256" key="5">
    <source>
        <dbReference type="ARBA" id="ARBA00022807"/>
    </source>
</evidence>
<evidence type="ECO:0000256" key="1">
    <source>
        <dbReference type="ARBA" id="ARBA00000707"/>
    </source>
</evidence>
<keyword evidence="10" id="KW-1185">Reference proteome</keyword>
<dbReference type="InterPro" id="IPR001578">
    <property type="entry name" value="Peptidase_C12_UCH"/>
</dbReference>
<accession>A0A9P7Z647</accession>
<gene>
    <name evidence="9" type="ORF">BJ878DRAFT_533490</name>
</gene>
<dbReference type="EC" id="3.4.19.12" evidence="7"/>